<gene>
    <name evidence="1" type="ORF">V6N12_007603</name>
</gene>
<reference evidence="1 2" key="1">
    <citation type="journal article" date="2024" name="G3 (Bethesda)">
        <title>Genome assembly of Hibiscus sabdariffa L. provides insights into metabolisms of medicinal natural products.</title>
        <authorList>
            <person name="Kim T."/>
        </authorList>
    </citation>
    <scope>NUCLEOTIDE SEQUENCE [LARGE SCALE GENOMIC DNA]</scope>
    <source>
        <strain evidence="1">TK-2024</strain>
        <tissue evidence="1">Old leaves</tissue>
    </source>
</reference>
<comment type="caution">
    <text evidence="1">The sequence shown here is derived from an EMBL/GenBank/DDBJ whole genome shotgun (WGS) entry which is preliminary data.</text>
</comment>
<name>A0ABR2F293_9ROSI</name>
<sequence length="94" mass="10372">MLWILVVGGRGSDGLDVVMVVVEWLRGGGFAGDWLVTALGAVVMATEKDEDEGWLKVEGGELDGHCWSLEAQWWLWQCEWMVFGSGNKGETDGR</sequence>
<dbReference type="Proteomes" id="UP001472677">
    <property type="component" value="Unassembled WGS sequence"/>
</dbReference>
<evidence type="ECO:0000313" key="2">
    <source>
        <dbReference type="Proteomes" id="UP001472677"/>
    </source>
</evidence>
<dbReference type="EMBL" id="JBBPBM010000009">
    <property type="protein sequence ID" value="KAK8569071.1"/>
    <property type="molecule type" value="Genomic_DNA"/>
</dbReference>
<proteinExistence type="predicted"/>
<accession>A0ABR2F293</accession>
<keyword evidence="2" id="KW-1185">Reference proteome</keyword>
<evidence type="ECO:0000313" key="1">
    <source>
        <dbReference type="EMBL" id="KAK8569071.1"/>
    </source>
</evidence>
<organism evidence="1 2">
    <name type="scientific">Hibiscus sabdariffa</name>
    <name type="common">roselle</name>
    <dbReference type="NCBI Taxonomy" id="183260"/>
    <lineage>
        <taxon>Eukaryota</taxon>
        <taxon>Viridiplantae</taxon>
        <taxon>Streptophyta</taxon>
        <taxon>Embryophyta</taxon>
        <taxon>Tracheophyta</taxon>
        <taxon>Spermatophyta</taxon>
        <taxon>Magnoliopsida</taxon>
        <taxon>eudicotyledons</taxon>
        <taxon>Gunneridae</taxon>
        <taxon>Pentapetalae</taxon>
        <taxon>rosids</taxon>
        <taxon>malvids</taxon>
        <taxon>Malvales</taxon>
        <taxon>Malvaceae</taxon>
        <taxon>Malvoideae</taxon>
        <taxon>Hibiscus</taxon>
    </lineage>
</organism>
<protein>
    <submittedName>
        <fullName evidence="1">Uncharacterized protein</fullName>
    </submittedName>
</protein>